<keyword evidence="2" id="KW-1185">Reference proteome</keyword>
<dbReference type="GeneID" id="105364258"/>
<organism evidence="2 3">
    <name type="scientific">Ceratosolen solmsi marchali</name>
    <dbReference type="NCBI Taxonomy" id="326594"/>
    <lineage>
        <taxon>Eukaryota</taxon>
        <taxon>Metazoa</taxon>
        <taxon>Ecdysozoa</taxon>
        <taxon>Arthropoda</taxon>
        <taxon>Hexapoda</taxon>
        <taxon>Insecta</taxon>
        <taxon>Pterygota</taxon>
        <taxon>Neoptera</taxon>
        <taxon>Endopterygota</taxon>
        <taxon>Hymenoptera</taxon>
        <taxon>Apocrita</taxon>
        <taxon>Proctotrupomorpha</taxon>
        <taxon>Chalcidoidea</taxon>
        <taxon>Agaonidae</taxon>
        <taxon>Agaoninae</taxon>
        <taxon>Ceratosolen</taxon>
    </lineage>
</organism>
<evidence type="ECO:0000313" key="3">
    <source>
        <dbReference type="RefSeq" id="XP_011500447.1"/>
    </source>
</evidence>
<sequence>MTGSTNSGPIQAQQDTVPLLDDSFFIEEGTRLGRRKLPRPSKSNRNKMSSPAIQVIQPVQLTPLWEYVVRTKKFPKDEDVLTIFYEISDRLRDPEWEVRQHALRVLVDVLPTLNTELIDNIASLVLPDLIDNLGNSAPAILQDGLNRTDVLDNYQTSVAKGVIVSTPLLLFPSRSSVKPSKEIVREATQALAMRLVQVTHQESALRSLAKIRDTIGEEEFNGYLHEIDDSMKRNFELLCDVYAIQNSSPMTSRRRPESRTSDRYVGGKIQRKDSTNEALKETVDVKKSWKKMEEDAGVSLVVKENEESTCSVASTRVVLETEIKFDEETAITMTILEEQEKEVEGLPIDGQQQLNELQKVVESLPMVKAPEIVVVSEERRKTPRRVHFGGEVVKLRTPDSEDAESVVSEASERSAPTRIPLPVSPATRMPFGRRARSSSQPSLTRVCSPLRRRSASSSPRRESHTHDASLSPKKSILAKSSEFGELQSSDTLEAQKMRTASPRASQRDSSIAVLSPRGLISAGEGLKPESEPSFCVYEEPGESFVQLHFKNHRSSVLGDICGIEEERIKGNVDYVFGDRSGYNFDEKMLKDQENFIRSMYRSKSATEKTTKLEWSEEEGTDENGKDRRRIQSAKIPGFEVFPRQERNYILMELSSPVKDSSRRTSLEDNQSDGESKEMAIGSKTEKTSEVPSNEINEKMDIKDTKEPEESHVDSNKRAENEKAESEAAPKEETSSGEMQLEVIDDNIEKATLDAKERLSDISSDGEWKNKEPSWEELGVVDEEVLNDFHNKYNMQHT</sequence>
<dbReference type="KEGG" id="csol:105364258"/>
<dbReference type="Proteomes" id="UP000695007">
    <property type="component" value="Unplaced"/>
</dbReference>
<dbReference type="SUPFAM" id="SSF48371">
    <property type="entry name" value="ARM repeat"/>
    <property type="match status" value="1"/>
</dbReference>
<feature type="compositionally biased region" description="Basic and acidic residues" evidence="1">
    <location>
        <begin position="673"/>
        <end position="688"/>
    </location>
</feature>
<evidence type="ECO:0000313" key="2">
    <source>
        <dbReference type="Proteomes" id="UP000695007"/>
    </source>
</evidence>
<name>A0AAJ7DXV7_9HYME</name>
<evidence type="ECO:0000256" key="1">
    <source>
        <dbReference type="SAM" id="MobiDB-lite"/>
    </source>
</evidence>
<feature type="region of interest" description="Disordered" evidence="1">
    <location>
        <begin position="397"/>
        <end position="512"/>
    </location>
</feature>
<protein>
    <submittedName>
        <fullName evidence="3">Uncharacterized protein LOC105364258</fullName>
    </submittedName>
</protein>
<reference evidence="3" key="1">
    <citation type="submission" date="2025-08" db="UniProtKB">
        <authorList>
            <consortium name="RefSeq"/>
        </authorList>
    </citation>
    <scope>IDENTIFICATION</scope>
</reference>
<dbReference type="Gene3D" id="1.25.10.10">
    <property type="entry name" value="Leucine-rich Repeat Variant"/>
    <property type="match status" value="1"/>
</dbReference>
<accession>A0AAJ7DXV7</accession>
<dbReference type="RefSeq" id="XP_011500447.1">
    <property type="nucleotide sequence ID" value="XM_011502145.1"/>
</dbReference>
<feature type="region of interest" description="Disordered" evidence="1">
    <location>
        <begin position="606"/>
        <end position="631"/>
    </location>
</feature>
<feature type="compositionally biased region" description="Basic and acidic residues" evidence="1">
    <location>
        <begin position="695"/>
        <end position="733"/>
    </location>
</feature>
<dbReference type="AlphaFoldDB" id="A0AAJ7DXV7"/>
<gene>
    <name evidence="3" type="primary">LOC105364258</name>
</gene>
<proteinExistence type="predicted"/>
<feature type="compositionally biased region" description="Basic and acidic residues" evidence="1">
    <location>
        <begin position="746"/>
        <end position="773"/>
    </location>
</feature>
<feature type="region of interest" description="Disordered" evidence="1">
    <location>
        <begin position="653"/>
        <end position="774"/>
    </location>
</feature>
<dbReference type="InterPro" id="IPR011989">
    <property type="entry name" value="ARM-like"/>
</dbReference>
<dbReference type="InterPro" id="IPR016024">
    <property type="entry name" value="ARM-type_fold"/>
</dbReference>